<dbReference type="PANTHER" id="PTHR15020">
    <property type="entry name" value="FLAVIN REDUCTASE-RELATED"/>
    <property type="match status" value="1"/>
</dbReference>
<reference evidence="3" key="1">
    <citation type="journal article" date="2024" name="Algal Res.">
        <title>Biochemical, toxicological and genomic investigation of a high-biomass producing Limnothrix strain isolated from Italian shallow drinking water reservoir.</title>
        <authorList>
            <person name="Simonazzi M."/>
            <person name="Shishido T.K."/>
            <person name="Delbaje E."/>
            <person name="Wahlsten M."/>
            <person name="Fewer D.P."/>
            <person name="Sivonen K."/>
            <person name="Pezzolesi L."/>
            <person name="Pistocchi R."/>
        </authorList>
    </citation>
    <scope>NUCLEOTIDE SEQUENCE [LARGE SCALE GENOMIC DNA]</scope>
    <source>
        <strain evidence="3">LRLZ20PSL1</strain>
    </source>
</reference>
<dbReference type="Proteomes" id="UP001604335">
    <property type="component" value="Unassembled WGS sequence"/>
</dbReference>
<dbReference type="PANTHER" id="PTHR15020:SF42">
    <property type="entry name" value="NAD(P)-BINDING DOMAIN-CONTAINING PROTEIN"/>
    <property type="match status" value="1"/>
</dbReference>
<dbReference type="Gene3D" id="3.40.50.720">
    <property type="entry name" value="NAD(P)-binding Rossmann-like Domain"/>
    <property type="match status" value="1"/>
</dbReference>
<keyword evidence="3" id="KW-1185">Reference proteome</keyword>
<dbReference type="SUPFAM" id="SSF51735">
    <property type="entry name" value="NAD(P)-binding Rossmann-fold domains"/>
    <property type="match status" value="1"/>
</dbReference>
<proteinExistence type="predicted"/>
<dbReference type="CDD" id="cd05243">
    <property type="entry name" value="SDR_a5"/>
    <property type="match status" value="1"/>
</dbReference>
<comment type="caution">
    <text evidence="2">The sequence shown here is derived from an EMBL/GenBank/DDBJ whole genome shotgun (WGS) entry which is preliminary data.</text>
</comment>
<gene>
    <name evidence="2" type="ORF">VPK24_15620</name>
</gene>
<protein>
    <submittedName>
        <fullName evidence="2">SDR family oxidoreductase</fullName>
    </submittedName>
</protein>
<dbReference type="EMBL" id="JAZAQF010000086">
    <property type="protein sequence ID" value="MFG3819071.1"/>
    <property type="molecule type" value="Genomic_DNA"/>
</dbReference>
<dbReference type="Pfam" id="PF13460">
    <property type="entry name" value="NAD_binding_10"/>
    <property type="match status" value="1"/>
</dbReference>
<evidence type="ECO:0000259" key="1">
    <source>
        <dbReference type="Pfam" id="PF13460"/>
    </source>
</evidence>
<evidence type="ECO:0000313" key="2">
    <source>
        <dbReference type="EMBL" id="MFG3819071.1"/>
    </source>
</evidence>
<feature type="domain" description="NAD(P)-binding" evidence="1">
    <location>
        <begin position="13"/>
        <end position="197"/>
    </location>
</feature>
<organism evidence="2 3">
    <name type="scientific">Limnothrix redekei LRLZ20PSL1</name>
    <dbReference type="NCBI Taxonomy" id="3112953"/>
    <lineage>
        <taxon>Bacteria</taxon>
        <taxon>Bacillati</taxon>
        <taxon>Cyanobacteriota</taxon>
        <taxon>Cyanophyceae</taxon>
        <taxon>Pseudanabaenales</taxon>
        <taxon>Pseudanabaenaceae</taxon>
        <taxon>Limnothrix</taxon>
    </lineage>
</organism>
<evidence type="ECO:0000313" key="3">
    <source>
        <dbReference type="Proteomes" id="UP001604335"/>
    </source>
</evidence>
<dbReference type="InterPro" id="IPR036291">
    <property type="entry name" value="NAD(P)-bd_dom_sf"/>
</dbReference>
<sequence>METETAMKAVVFGATGETGRRIVQVLVDRQVPVRAVVRDLATARAILPDSVEVVQGNLLDRRSIDSALAGCTVVLSAAGARPSLDPTGPLQVDYLGTKNLTDAAKAAGIEQLVLVSSLCVSKLLHPLNLFWLILFWKQQGERYLQNSGLTYTIVRPGGLKNEDRDTPVVMSTADTLFEGSIPRSQVAKVCIEALWEPAARNKIVEIVARDDAPVQPWSALFASV</sequence>
<accession>A0ABW7CD54</accession>
<dbReference type="InterPro" id="IPR016040">
    <property type="entry name" value="NAD(P)-bd_dom"/>
</dbReference>
<name>A0ABW7CD54_9CYAN</name>